<gene>
    <name evidence="2" type="ORF">Tco_0682311</name>
</gene>
<evidence type="ECO:0000313" key="2">
    <source>
        <dbReference type="EMBL" id="GJS67746.1"/>
    </source>
</evidence>
<name>A0ABQ4XRR7_9ASTR</name>
<accession>A0ABQ4XRR7</accession>
<comment type="caution">
    <text evidence="2">The sequence shown here is derived from an EMBL/GenBank/DDBJ whole genome shotgun (WGS) entry which is preliminary data.</text>
</comment>
<evidence type="ECO:0000256" key="1">
    <source>
        <dbReference type="SAM" id="MobiDB-lite"/>
    </source>
</evidence>
<proteinExistence type="predicted"/>
<sequence>MSPRSPHLPLKPTKHIKPVMVAADGGCGSGDDDIIGKGCGSGECGSRGAVIDEEMKQSAFSSRVISIRISCNPGTNRVEILYTENEHNTILARYPGLSSHTLPNFYQTYKEFSVIIMAGSSVKEMTTNFRKLEKFEGHDFRRWQKKMHFLLTTLKAVYVLATPMPELLEDDTVESIRRRAKWENDGTIQRTPYNNDLSLVQLGSHLRIEESLRAQKNNKGKGKNLAGPSVNMAEG</sequence>
<feature type="non-terminal residue" evidence="2">
    <location>
        <position position="235"/>
    </location>
</feature>
<dbReference type="Proteomes" id="UP001151760">
    <property type="component" value="Unassembled WGS sequence"/>
</dbReference>
<protein>
    <recommendedName>
        <fullName evidence="4">Zinc finger, CCHC-type</fullName>
    </recommendedName>
</protein>
<reference evidence="2" key="2">
    <citation type="submission" date="2022-01" db="EMBL/GenBank/DDBJ databases">
        <authorList>
            <person name="Yamashiro T."/>
            <person name="Shiraishi A."/>
            <person name="Satake H."/>
            <person name="Nakayama K."/>
        </authorList>
    </citation>
    <scope>NUCLEOTIDE SEQUENCE</scope>
</reference>
<evidence type="ECO:0008006" key="4">
    <source>
        <dbReference type="Google" id="ProtNLM"/>
    </source>
</evidence>
<organism evidence="2 3">
    <name type="scientific">Tanacetum coccineum</name>
    <dbReference type="NCBI Taxonomy" id="301880"/>
    <lineage>
        <taxon>Eukaryota</taxon>
        <taxon>Viridiplantae</taxon>
        <taxon>Streptophyta</taxon>
        <taxon>Embryophyta</taxon>
        <taxon>Tracheophyta</taxon>
        <taxon>Spermatophyta</taxon>
        <taxon>Magnoliopsida</taxon>
        <taxon>eudicotyledons</taxon>
        <taxon>Gunneridae</taxon>
        <taxon>Pentapetalae</taxon>
        <taxon>asterids</taxon>
        <taxon>campanulids</taxon>
        <taxon>Asterales</taxon>
        <taxon>Asteraceae</taxon>
        <taxon>Asteroideae</taxon>
        <taxon>Anthemideae</taxon>
        <taxon>Anthemidinae</taxon>
        <taxon>Tanacetum</taxon>
    </lineage>
</organism>
<keyword evidence="3" id="KW-1185">Reference proteome</keyword>
<reference evidence="2" key="1">
    <citation type="journal article" date="2022" name="Int. J. Mol. Sci.">
        <title>Draft Genome of Tanacetum Coccineum: Genomic Comparison of Closely Related Tanacetum-Family Plants.</title>
        <authorList>
            <person name="Yamashiro T."/>
            <person name="Shiraishi A."/>
            <person name="Nakayama K."/>
            <person name="Satake H."/>
        </authorList>
    </citation>
    <scope>NUCLEOTIDE SEQUENCE</scope>
</reference>
<dbReference type="EMBL" id="BQNB010009740">
    <property type="protein sequence ID" value="GJS67746.1"/>
    <property type="molecule type" value="Genomic_DNA"/>
</dbReference>
<dbReference type="PANTHER" id="PTHR47592">
    <property type="entry name" value="PBF68 PROTEIN"/>
    <property type="match status" value="1"/>
</dbReference>
<dbReference type="PANTHER" id="PTHR47592:SF29">
    <property type="entry name" value="ZINC FINGER, CCHC-TYPE"/>
    <property type="match status" value="1"/>
</dbReference>
<evidence type="ECO:0000313" key="3">
    <source>
        <dbReference type="Proteomes" id="UP001151760"/>
    </source>
</evidence>
<feature type="region of interest" description="Disordered" evidence="1">
    <location>
        <begin position="214"/>
        <end position="235"/>
    </location>
</feature>